<proteinExistence type="predicted"/>
<dbReference type="InterPro" id="IPR049450">
    <property type="entry name" value="ACOT8-like_C"/>
</dbReference>
<dbReference type="Gene3D" id="2.40.160.210">
    <property type="entry name" value="Acyl-CoA thioesterase, double hotdog domain"/>
    <property type="match status" value="1"/>
</dbReference>
<accession>A0A0C2X1L9</accession>
<sequence length="332" mass="36560">MAPFFKAVTVRLASQSRQVTVYTGDIDKEWLVGSVPNGGYLLALIIEACLQYQSTSTHRDPIHVTAHFLRSSSVEPYEIRVHAVKSGKGFTNLVAELVQKGETKVTTHLIFGINAPSPTQRTRLSIDPPSPYARQIPLYVHPSKSTPSSMRDVFRFEDQVKTTTDPVIAAKNRIDSPTRTTNSTVGGGGLEWAGWLEFMDKGEKITSPSLAFLVDIFVNTPRLLPRAMKGNLGASWFPTMVLSIEFRSPIPPPSAVHADRTVGIYSLGRFLNDPDHRHDSYVEVWTAPSNIGEGTDSKDWMSGQVCLATATHMSLTVPLEVNEAKGKRDAKL</sequence>
<dbReference type="Pfam" id="PF20789">
    <property type="entry name" value="4HBT_3C"/>
    <property type="match status" value="1"/>
</dbReference>
<dbReference type="Proteomes" id="UP000054549">
    <property type="component" value="Unassembled WGS sequence"/>
</dbReference>
<evidence type="ECO:0000259" key="1">
    <source>
        <dbReference type="Pfam" id="PF13622"/>
    </source>
</evidence>
<name>A0A0C2X1L9_AMAMK</name>
<gene>
    <name evidence="3" type="ORF">M378DRAFT_101794</name>
</gene>
<dbReference type="EMBL" id="KN818230">
    <property type="protein sequence ID" value="KIL68007.1"/>
    <property type="molecule type" value="Genomic_DNA"/>
</dbReference>
<evidence type="ECO:0000313" key="4">
    <source>
        <dbReference type="Proteomes" id="UP000054549"/>
    </source>
</evidence>
<dbReference type="Pfam" id="PF13622">
    <property type="entry name" value="4HBT_3"/>
    <property type="match status" value="1"/>
</dbReference>
<reference evidence="3 4" key="1">
    <citation type="submission" date="2014-04" db="EMBL/GenBank/DDBJ databases">
        <title>Evolutionary Origins and Diversification of the Mycorrhizal Mutualists.</title>
        <authorList>
            <consortium name="DOE Joint Genome Institute"/>
            <consortium name="Mycorrhizal Genomics Consortium"/>
            <person name="Kohler A."/>
            <person name="Kuo A."/>
            <person name="Nagy L.G."/>
            <person name="Floudas D."/>
            <person name="Copeland A."/>
            <person name="Barry K.W."/>
            <person name="Cichocki N."/>
            <person name="Veneault-Fourrey C."/>
            <person name="LaButti K."/>
            <person name="Lindquist E.A."/>
            <person name="Lipzen A."/>
            <person name="Lundell T."/>
            <person name="Morin E."/>
            <person name="Murat C."/>
            <person name="Riley R."/>
            <person name="Ohm R."/>
            <person name="Sun H."/>
            <person name="Tunlid A."/>
            <person name="Henrissat B."/>
            <person name="Grigoriev I.V."/>
            <person name="Hibbett D.S."/>
            <person name="Martin F."/>
        </authorList>
    </citation>
    <scope>NUCLEOTIDE SEQUENCE [LARGE SCALE GENOMIC DNA]</scope>
    <source>
        <strain evidence="3 4">Koide BX008</strain>
    </source>
</reference>
<dbReference type="InterPro" id="IPR052389">
    <property type="entry name" value="Sec_Metab_Biosynth-Assoc"/>
</dbReference>
<organism evidence="3 4">
    <name type="scientific">Amanita muscaria (strain Koide BX008)</name>
    <dbReference type="NCBI Taxonomy" id="946122"/>
    <lineage>
        <taxon>Eukaryota</taxon>
        <taxon>Fungi</taxon>
        <taxon>Dikarya</taxon>
        <taxon>Basidiomycota</taxon>
        <taxon>Agaricomycotina</taxon>
        <taxon>Agaricomycetes</taxon>
        <taxon>Agaricomycetidae</taxon>
        <taxon>Agaricales</taxon>
        <taxon>Pluteineae</taxon>
        <taxon>Amanitaceae</taxon>
        <taxon>Amanita</taxon>
    </lineage>
</organism>
<dbReference type="OrthoDB" id="2532955at2759"/>
<evidence type="ECO:0000259" key="2">
    <source>
        <dbReference type="Pfam" id="PF20789"/>
    </source>
</evidence>
<dbReference type="STRING" id="946122.A0A0C2X1L9"/>
<dbReference type="InterPro" id="IPR042171">
    <property type="entry name" value="Acyl-CoA_hotdog"/>
</dbReference>
<keyword evidence="4" id="KW-1185">Reference proteome</keyword>
<dbReference type="PANTHER" id="PTHR38110:SF1">
    <property type="entry name" value="THIOESTERASE DOMAIN-CONTAINING PROTEIN"/>
    <property type="match status" value="1"/>
</dbReference>
<evidence type="ECO:0000313" key="3">
    <source>
        <dbReference type="EMBL" id="KIL68007.1"/>
    </source>
</evidence>
<dbReference type="AlphaFoldDB" id="A0A0C2X1L9"/>
<dbReference type="SUPFAM" id="SSF54637">
    <property type="entry name" value="Thioesterase/thiol ester dehydrase-isomerase"/>
    <property type="match status" value="1"/>
</dbReference>
<feature type="domain" description="Acyl-CoA thioesterase-like N-terminal HotDog" evidence="1">
    <location>
        <begin position="27"/>
        <end position="111"/>
    </location>
</feature>
<protein>
    <recommendedName>
        <fullName evidence="5">Thioesterase family protein</fullName>
    </recommendedName>
</protein>
<dbReference type="InParanoid" id="A0A0C2X1L9"/>
<dbReference type="InterPro" id="IPR029069">
    <property type="entry name" value="HotDog_dom_sf"/>
</dbReference>
<dbReference type="InterPro" id="IPR049449">
    <property type="entry name" value="TesB_ACOT8-like_N"/>
</dbReference>
<feature type="domain" description="Acyl-CoA thioesterase-like C-terminal" evidence="2">
    <location>
        <begin position="186"/>
        <end position="253"/>
    </location>
</feature>
<evidence type="ECO:0008006" key="5">
    <source>
        <dbReference type="Google" id="ProtNLM"/>
    </source>
</evidence>
<dbReference type="HOGENOM" id="CLU_071618_0_0_1"/>
<dbReference type="PANTHER" id="PTHR38110">
    <property type="entry name" value="CHROMOSOME 23, WHOLE GENOME SHOTGUN SEQUENCE"/>
    <property type="match status" value="1"/>
</dbReference>